<evidence type="ECO:0000313" key="3">
    <source>
        <dbReference type="Proteomes" id="UP000799423"/>
    </source>
</evidence>
<gene>
    <name evidence="2" type="ORF">T440DRAFT_469274</name>
</gene>
<protein>
    <submittedName>
        <fullName evidence="2">Uncharacterized protein</fullName>
    </submittedName>
</protein>
<proteinExistence type="predicted"/>
<keyword evidence="3" id="KW-1185">Reference proteome</keyword>
<feature type="non-terminal residue" evidence="2">
    <location>
        <position position="52"/>
    </location>
</feature>
<dbReference type="AlphaFoldDB" id="A0A6A7B294"/>
<dbReference type="EMBL" id="MU006311">
    <property type="protein sequence ID" value="KAF2849512.1"/>
    <property type="molecule type" value="Genomic_DNA"/>
</dbReference>
<organism evidence="2 3">
    <name type="scientific">Plenodomus tracheiphilus IPT5</name>
    <dbReference type="NCBI Taxonomy" id="1408161"/>
    <lineage>
        <taxon>Eukaryota</taxon>
        <taxon>Fungi</taxon>
        <taxon>Dikarya</taxon>
        <taxon>Ascomycota</taxon>
        <taxon>Pezizomycotina</taxon>
        <taxon>Dothideomycetes</taxon>
        <taxon>Pleosporomycetidae</taxon>
        <taxon>Pleosporales</taxon>
        <taxon>Pleosporineae</taxon>
        <taxon>Leptosphaeriaceae</taxon>
        <taxon>Plenodomus</taxon>
    </lineage>
</organism>
<feature type="compositionally biased region" description="Basic and acidic residues" evidence="1">
    <location>
        <begin position="23"/>
        <end position="36"/>
    </location>
</feature>
<feature type="compositionally biased region" description="Polar residues" evidence="1">
    <location>
        <begin position="1"/>
        <end position="16"/>
    </location>
</feature>
<evidence type="ECO:0000313" key="2">
    <source>
        <dbReference type="EMBL" id="KAF2849512.1"/>
    </source>
</evidence>
<accession>A0A6A7B294</accession>
<feature type="region of interest" description="Disordered" evidence="1">
    <location>
        <begin position="1"/>
        <end position="52"/>
    </location>
</feature>
<name>A0A6A7B294_9PLEO</name>
<dbReference type="Proteomes" id="UP000799423">
    <property type="component" value="Unassembled WGS sequence"/>
</dbReference>
<reference evidence="2" key="1">
    <citation type="submission" date="2020-01" db="EMBL/GenBank/DDBJ databases">
        <authorList>
            <consortium name="DOE Joint Genome Institute"/>
            <person name="Haridas S."/>
            <person name="Albert R."/>
            <person name="Binder M."/>
            <person name="Bloem J."/>
            <person name="Labutti K."/>
            <person name="Salamov A."/>
            <person name="Andreopoulos B."/>
            <person name="Baker S.E."/>
            <person name="Barry K."/>
            <person name="Bills G."/>
            <person name="Bluhm B.H."/>
            <person name="Cannon C."/>
            <person name="Castanera R."/>
            <person name="Culley D.E."/>
            <person name="Daum C."/>
            <person name="Ezra D."/>
            <person name="Gonzalez J.B."/>
            <person name="Henrissat B."/>
            <person name="Kuo A."/>
            <person name="Liang C."/>
            <person name="Lipzen A."/>
            <person name="Lutzoni F."/>
            <person name="Magnuson J."/>
            <person name="Mondo S."/>
            <person name="Nolan M."/>
            <person name="Ohm R."/>
            <person name="Pangilinan J."/>
            <person name="Park H.-J."/>
            <person name="Ramirez L."/>
            <person name="Alfaro M."/>
            <person name="Sun H."/>
            <person name="Tritt A."/>
            <person name="Yoshinaga Y."/>
            <person name="Zwiers L.-H."/>
            <person name="Turgeon B.G."/>
            <person name="Goodwin S.B."/>
            <person name="Spatafora J.W."/>
            <person name="Crous P.W."/>
            <person name="Grigoriev I.V."/>
        </authorList>
    </citation>
    <scope>NUCLEOTIDE SEQUENCE</scope>
    <source>
        <strain evidence="2">IPT5</strain>
    </source>
</reference>
<evidence type="ECO:0000256" key="1">
    <source>
        <dbReference type="SAM" id="MobiDB-lite"/>
    </source>
</evidence>
<sequence length="52" mass="6046">MINQLMKTFNVQQASVSPPKKTRPQEHSAKTVERKREIPRHRFNTAIVSSQN</sequence>